<dbReference type="EMBL" id="LIZX01000135">
    <property type="protein sequence ID" value="KPJ65107.1"/>
    <property type="molecule type" value="Genomic_DNA"/>
</dbReference>
<proteinExistence type="inferred from homology"/>
<evidence type="ECO:0000313" key="3">
    <source>
        <dbReference type="EMBL" id="KPJ65107.1"/>
    </source>
</evidence>
<reference evidence="3 4" key="1">
    <citation type="journal article" date="2015" name="Microbiome">
        <title>Genomic resolution of linkages in carbon, nitrogen, and sulfur cycling among widespread estuary sediment bacteria.</title>
        <authorList>
            <person name="Baker B.J."/>
            <person name="Lazar C.S."/>
            <person name="Teske A.P."/>
            <person name="Dick G.J."/>
        </authorList>
    </citation>
    <scope>NUCLEOTIDE SEQUENCE [LARGE SCALE GENOMIC DNA]</scope>
    <source>
        <strain evidence="3">DG_54_3</strain>
    </source>
</reference>
<protein>
    <recommendedName>
        <fullName evidence="2">Glycosyl hydrolases family 2 sugar binding domain-containing protein</fullName>
    </recommendedName>
</protein>
<dbReference type="AlphaFoldDB" id="A0A0S7XSA9"/>
<sequence length="174" mass="19388">MKRYMGLIIVLTCFFSMIFGGGPQFVRSPWVNLNGIWSYTFDFGKSGKQRGFANSQGFDNKINVPFCPESSLSGVNFKDFIPAMWYHRSLTIPSDWKGKKIFLHFGAVDYETEVFIDGKAVGKHCGGTVSFSFDITPFISVGKAHNLVVYVLDDIHSGLQASGKQCPDFKSRGC</sequence>
<dbReference type="GO" id="GO:0005975">
    <property type="term" value="P:carbohydrate metabolic process"/>
    <property type="evidence" value="ECO:0007669"/>
    <property type="project" value="InterPro"/>
</dbReference>
<gene>
    <name evidence="3" type="ORF">AMJ44_10960</name>
</gene>
<comment type="caution">
    <text evidence="3">The sequence shown here is derived from an EMBL/GenBank/DDBJ whole genome shotgun (WGS) entry which is preliminary data.</text>
</comment>
<dbReference type="PANTHER" id="PTHR42732:SF3">
    <property type="entry name" value="HYDROLASE"/>
    <property type="match status" value="1"/>
</dbReference>
<dbReference type="Gene3D" id="2.60.120.260">
    <property type="entry name" value="Galactose-binding domain-like"/>
    <property type="match status" value="1"/>
</dbReference>
<dbReference type="Pfam" id="PF02837">
    <property type="entry name" value="Glyco_hydro_2_N"/>
    <property type="match status" value="1"/>
</dbReference>
<evidence type="ECO:0000313" key="4">
    <source>
        <dbReference type="Proteomes" id="UP000051861"/>
    </source>
</evidence>
<dbReference type="InterPro" id="IPR008979">
    <property type="entry name" value="Galactose-bd-like_sf"/>
</dbReference>
<dbReference type="Proteomes" id="UP000051861">
    <property type="component" value="Unassembled WGS sequence"/>
</dbReference>
<dbReference type="InterPro" id="IPR006104">
    <property type="entry name" value="Glyco_hydro_2_N"/>
</dbReference>
<dbReference type="SUPFAM" id="SSF49785">
    <property type="entry name" value="Galactose-binding domain-like"/>
    <property type="match status" value="1"/>
</dbReference>
<organism evidence="3 4">
    <name type="scientific">candidate division WOR-1 bacterium DG_54_3</name>
    <dbReference type="NCBI Taxonomy" id="1703775"/>
    <lineage>
        <taxon>Bacteria</taxon>
        <taxon>Bacillati</taxon>
        <taxon>Saganbacteria</taxon>
    </lineage>
</organism>
<comment type="similarity">
    <text evidence="1">Belongs to the glycosyl hydrolase 2 family.</text>
</comment>
<feature type="non-terminal residue" evidence="3">
    <location>
        <position position="174"/>
    </location>
</feature>
<dbReference type="PANTHER" id="PTHR42732">
    <property type="entry name" value="BETA-GALACTOSIDASE"/>
    <property type="match status" value="1"/>
</dbReference>
<evidence type="ECO:0000259" key="2">
    <source>
        <dbReference type="Pfam" id="PF02837"/>
    </source>
</evidence>
<accession>A0A0S7XSA9</accession>
<name>A0A0S7XSA9_UNCSA</name>
<evidence type="ECO:0000256" key="1">
    <source>
        <dbReference type="ARBA" id="ARBA00007401"/>
    </source>
</evidence>
<feature type="domain" description="Glycosyl hydrolases family 2 sugar binding" evidence="2">
    <location>
        <begin position="69"/>
        <end position="153"/>
    </location>
</feature>
<dbReference type="InterPro" id="IPR051913">
    <property type="entry name" value="GH2_Domain-Containing"/>
</dbReference>
<dbReference type="GO" id="GO:0004553">
    <property type="term" value="F:hydrolase activity, hydrolyzing O-glycosyl compounds"/>
    <property type="evidence" value="ECO:0007669"/>
    <property type="project" value="InterPro"/>
</dbReference>